<keyword evidence="1" id="KW-0255">Endonuclease</keyword>
<dbReference type="RefSeq" id="WP_188222103.1">
    <property type="nucleotide sequence ID" value="NZ_JACVXD010000001.1"/>
</dbReference>
<dbReference type="Proteomes" id="UP000621516">
    <property type="component" value="Unassembled WGS sequence"/>
</dbReference>
<dbReference type="AlphaFoldDB" id="A0A8J6UA18"/>
<keyword evidence="1" id="KW-0378">Hydrolase</keyword>
<keyword evidence="2" id="KW-1185">Reference proteome</keyword>
<evidence type="ECO:0000313" key="2">
    <source>
        <dbReference type="Proteomes" id="UP000621516"/>
    </source>
</evidence>
<protein>
    <submittedName>
        <fullName evidence="1">Restriction endonuclease</fullName>
    </submittedName>
</protein>
<reference evidence="1 2" key="1">
    <citation type="journal article" date="2018" name="J. Microbiol.">
        <title>Aestuariibaculum marinum sp. nov., a marine bacterium isolated from seawater in South Korea.</title>
        <authorList>
            <person name="Choi J."/>
            <person name="Lee D."/>
            <person name="Jang J.H."/>
            <person name="Cha S."/>
            <person name="Seo T."/>
        </authorList>
    </citation>
    <scope>NUCLEOTIDE SEQUENCE [LARGE SCALE GENOMIC DNA]</scope>
    <source>
        <strain evidence="1 2">IP7</strain>
    </source>
</reference>
<comment type="caution">
    <text evidence="1">The sequence shown here is derived from an EMBL/GenBank/DDBJ whole genome shotgun (WGS) entry which is preliminary data.</text>
</comment>
<organism evidence="1 2">
    <name type="scientific">Aestuariibaculum marinum</name>
    <dbReference type="NCBI Taxonomy" id="2683592"/>
    <lineage>
        <taxon>Bacteria</taxon>
        <taxon>Pseudomonadati</taxon>
        <taxon>Bacteroidota</taxon>
        <taxon>Flavobacteriia</taxon>
        <taxon>Flavobacteriales</taxon>
        <taxon>Flavobacteriaceae</taxon>
    </lineage>
</organism>
<sequence length="186" mass="21718">MSKIEDKLSEVLEKYSENFTTKVYNDDFNDTDVLMEAFGITQELKSENKQYWGRELGKCWENLLRDLFEATCADFEPPKRFGTDEPADFFCGKDAIDTKYRVGSGDSGTLKKFESYGKLLIEKGYRPVFLFLRTDNLQAALTKMDAGSWIKYMGDDTFTYIKEKTGFDLKEWLIKLKKEETFKIDR</sequence>
<name>A0A8J6UA18_9FLAO</name>
<proteinExistence type="predicted"/>
<dbReference type="GO" id="GO:0004519">
    <property type="term" value="F:endonuclease activity"/>
    <property type="evidence" value="ECO:0007669"/>
    <property type="project" value="UniProtKB-KW"/>
</dbReference>
<gene>
    <name evidence="1" type="ORF">ICJ85_02050</name>
</gene>
<evidence type="ECO:0000313" key="1">
    <source>
        <dbReference type="EMBL" id="MBD0822793.1"/>
    </source>
</evidence>
<keyword evidence="1" id="KW-0540">Nuclease</keyword>
<dbReference type="EMBL" id="JACVXD010000001">
    <property type="protein sequence ID" value="MBD0822793.1"/>
    <property type="molecule type" value="Genomic_DNA"/>
</dbReference>
<accession>A0A8J6UA18</accession>